<dbReference type="EMBL" id="RKLV01000002">
    <property type="protein sequence ID" value="MCX2818219.1"/>
    <property type="molecule type" value="Genomic_DNA"/>
</dbReference>
<comment type="similarity">
    <text evidence="1">Belongs to the UPF0215 family.</text>
</comment>
<sequence>MKEGARALGVAESYRGTSGDSYLAGAVVRASRTVDGLAFTTTDIGGTDATEAVVRLYDRADREDVRLILLSGVALSWYSIVDLSAVHQTTGVPVVSVTYEESDGLGDDLRDEFDGDALEQRLSIYDSLPERRHVPVGGNDLYVRSVGVPDNRADGQVRGFTYDGRPEPARVAHLAARALLGFED</sequence>
<evidence type="ECO:0000313" key="3">
    <source>
        <dbReference type="Proteomes" id="UP001149411"/>
    </source>
</evidence>
<organism evidence="2 3">
    <name type="scientific">Halorutilus salinus</name>
    <dbReference type="NCBI Taxonomy" id="2487751"/>
    <lineage>
        <taxon>Archaea</taxon>
        <taxon>Methanobacteriati</taxon>
        <taxon>Methanobacteriota</taxon>
        <taxon>Stenosarchaea group</taxon>
        <taxon>Halobacteria</taxon>
        <taxon>Halorutilales</taxon>
        <taxon>Halorutilaceae</taxon>
        <taxon>Halorutilus</taxon>
    </lineage>
</organism>
<gene>
    <name evidence="2" type="ORF">EGH25_02490</name>
</gene>
<dbReference type="AlphaFoldDB" id="A0A9Q4C3C8"/>
<accession>A0A9Q4C3C8</accession>
<evidence type="ECO:0000256" key="1">
    <source>
        <dbReference type="HAMAP-Rule" id="MF_00582"/>
    </source>
</evidence>
<reference evidence="2" key="1">
    <citation type="submission" date="2022-09" db="EMBL/GenBank/DDBJ databases">
        <title>Haloadaptaus new haloarchaeum isolated from saline soil.</title>
        <authorList>
            <person name="Duran-Viseras A."/>
            <person name="Sanchez-Porro C."/>
            <person name="Ventosa A."/>
        </authorList>
    </citation>
    <scope>NUCLEOTIDE SEQUENCE</scope>
    <source>
        <strain evidence="2">F3-133</strain>
    </source>
</reference>
<dbReference type="Pfam" id="PF01949">
    <property type="entry name" value="Endo_dU"/>
    <property type="match status" value="1"/>
</dbReference>
<protein>
    <recommendedName>
        <fullName evidence="1">UPF0215 protein EGH25_02490</fullName>
    </recommendedName>
</protein>
<comment type="caution">
    <text evidence="2">The sequence shown here is derived from an EMBL/GenBank/DDBJ whole genome shotgun (WGS) entry which is preliminary data.</text>
</comment>
<dbReference type="RefSeq" id="WP_266085936.1">
    <property type="nucleotide sequence ID" value="NZ_RKLV01000002.1"/>
</dbReference>
<dbReference type="Proteomes" id="UP001149411">
    <property type="component" value="Unassembled WGS sequence"/>
</dbReference>
<dbReference type="HAMAP" id="MF_00582">
    <property type="entry name" value="UPF0215"/>
    <property type="match status" value="1"/>
</dbReference>
<dbReference type="InterPro" id="IPR002802">
    <property type="entry name" value="Endo_dU"/>
</dbReference>
<dbReference type="Gene3D" id="3.30.2170.10">
    <property type="entry name" value="archaeoglobus fulgidus dsm 4304 superfamily"/>
    <property type="match status" value="1"/>
</dbReference>
<evidence type="ECO:0000313" key="2">
    <source>
        <dbReference type="EMBL" id="MCX2818219.1"/>
    </source>
</evidence>
<keyword evidence="3" id="KW-1185">Reference proteome</keyword>
<dbReference type="PANTHER" id="PTHR39518">
    <property type="entry name" value="UPF0215 PROTEIN MJ1150"/>
    <property type="match status" value="1"/>
</dbReference>
<proteinExistence type="inferred from homology"/>
<dbReference type="PANTHER" id="PTHR39518:SF2">
    <property type="entry name" value="UPF0215 PROTEIN MJ1150"/>
    <property type="match status" value="1"/>
</dbReference>
<name>A0A9Q4C3C8_9EURY</name>